<proteinExistence type="predicted"/>
<evidence type="ECO:0000256" key="5">
    <source>
        <dbReference type="ARBA" id="ARBA00023180"/>
    </source>
</evidence>
<dbReference type="GeneID" id="108732793"/>
<evidence type="ECO:0000259" key="7">
    <source>
        <dbReference type="PROSITE" id="PS50940"/>
    </source>
</evidence>
<dbReference type="KEGG" id="apln:108732793"/>
<feature type="domain" description="Chitin-binding type-2" evidence="7">
    <location>
        <begin position="118"/>
        <end position="187"/>
    </location>
</feature>
<dbReference type="InParanoid" id="A0A1W4W557"/>
<dbReference type="AlphaFoldDB" id="A0A1W4W557"/>
<evidence type="ECO:0000256" key="3">
    <source>
        <dbReference type="ARBA" id="ARBA00022737"/>
    </source>
</evidence>
<dbReference type="PROSITE" id="PS50940">
    <property type="entry name" value="CHIT_BIND_II"/>
    <property type="match status" value="3"/>
</dbReference>
<keyword evidence="4" id="KW-1015">Disulfide bond</keyword>
<evidence type="ECO:0000256" key="4">
    <source>
        <dbReference type="ARBA" id="ARBA00023157"/>
    </source>
</evidence>
<organism evidence="8 9">
    <name type="scientific">Agrilus planipennis</name>
    <name type="common">Emerald ash borer</name>
    <name type="synonym">Agrilus marcopoli</name>
    <dbReference type="NCBI Taxonomy" id="224129"/>
    <lineage>
        <taxon>Eukaryota</taxon>
        <taxon>Metazoa</taxon>
        <taxon>Ecdysozoa</taxon>
        <taxon>Arthropoda</taxon>
        <taxon>Hexapoda</taxon>
        <taxon>Insecta</taxon>
        <taxon>Pterygota</taxon>
        <taxon>Neoptera</taxon>
        <taxon>Endopterygota</taxon>
        <taxon>Coleoptera</taxon>
        <taxon>Polyphaga</taxon>
        <taxon>Elateriformia</taxon>
        <taxon>Buprestoidea</taxon>
        <taxon>Buprestidae</taxon>
        <taxon>Agrilinae</taxon>
        <taxon>Agrilus</taxon>
    </lineage>
</organism>
<dbReference type="PANTHER" id="PTHR23301">
    <property type="entry name" value="CHITIN BINDING PERITROPHIN-A"/>
    <property type="match status" value="1"/>
</dbReference>
<accession>A0A1W4W557</accession>
<evidence type="ECO:0000256" key="1">
    <source>
        <dbReference type="ARBA" id="ARBA00022669"/>
    </source>
</evidence>
<dbReference type="InterPro" id="IPR051940">
    <property type="entry name" value="Chitin_bind-dev_reg"/>
</dbReference>
<keyword evidence="8" id="KW-1185">Reference proteome</keyword>
<sequence>YSFSYIECDNGVAEEKLCPDGLLFNANSSFFNYPCQYPNEVDCRGRSSVQPAQPTEDCPHQFGLYKYGDARNCGQFKNCANGIAYIIDCPEGLAFNEETYKCDWPDQVPSCDAEAYLGFSCPNARKNFNGFELEEENRLYRSSTDCQQYFLCFNGRPRLLRCGEDEVFNEEISTCEKIENSGIRCSQFNTRSQSGNKQSASFGNRRDSYENKAPPSTRFQSLSAHSKSSYSQKRFY</sequence>
<dbReference type="SMART" id="SM00494">
    <property type="entry name" value="ChtBD2"/>
    <property type="match status" value="3"/>
</dbReference>
<reference evidence="9" key="1">
    <citation type="submission" date="2025-08" db="UniProtKB">
        <authorList>
            <consortium name="RefSeq"/>
        </authorList>
    </citation>
    <scope>IDENTIFICATION</scope>
    <source>
        <tissue evidence="9">Entire body</tissue>
    </source>
</reference>
<dbReference type="OrthoDB" id="9991479at2759"/>
<dbReference type="RefSeq" id="XP_018319259.1">
    <property type="nucleotide sequence ID" value="XM_018463757.1"/>
</dbReference>
<keyword evidence="5" id="KW-0325">Glycoprotein</keyword>
<dbReference type="FunCoup" id="A0A1W4W557">
    <property type="interactions" value="20"/>
</dbReference>
<dbReference type="Proteomes" id="UP000192223">
    <property type="component" value="Unplaced"/>
</dbReference>
<feature type="domain" description="Chitin-binding type-2" evidence="7">
    <location>
        <begin position="1"/>
        <end position="45"/>
    </location>
</feature>
<dbReference type="SUPFAM" id="SSF57625">
    <property type="entry name" value="Invertebrate chitin-binding proteins"/>
    <property type="match status" value="3"/>
</dbReference>
<feature type="compositionally biased region" description="Polar residues" evidence="6">
    <location>
        <begin position="217"/>
        <end position="236"/>
    </location>
</feature>
<keyword evidence="1" id="KW-0147">Chitin-binding</keyword>
<dbReference type="GO" id="GO:0008061">
    <property type="term" value="F:chitin binding"/>
    <property type="evidence" value="ECO:0007669"/>
    <property type="project" value="UniProtKB-KW"/>
</dbReference>
<feature type="region of interest" description="Disordered" evidence="6">
    <location>
        <begin position="189"/>
        <end position="236"/>
    </location>
</feature>
<evidence type="ECO:0000313" key="9">
    <source>
        <dbReference type="RefSeq" id="XP_018319259.1"/>
    </source>
</evidence>
<dbReference type="Gene3D" id="2.170.140.10">
    <property type="entry name" value="Chitin binding domain"/>
    <property type="match status" value="3"/>
</dbReference>
<evidence type="ECO:0000313" key="8">
    <source>
        <dbReference type="Proteomes" id="UP000192223"/>
    </source>
</evidence>
<evidence type="ECO:0000256" key="2">
    <source>
        <dbReference type="ARBA" id="ARBA00022729"/>
    </source>
</evidence>
<dbReference type="PANTHER" id="PTHR23301:SF98">
    <property type="entry name" value="CHITIN-BINDING TYPE-2 DOMAIN-CONTAINING PROTEIN-RELATED"/>
    <property type="match status" value="1"/>
</dbReference>
<dbReference type="GO" id="GO:0005576">
    <property type="term" value="C:extracellular region"/>
    <property type="evidence" value="ECO:0007669"/>
    <property type="project" value="InterPro"/>
</dbReference>
<dbReference type="InterPro" id="IPR036508">
    <property type="entry name" value="Chitin-bd_dom_sf"/>
</dbReference>
<feature type="non-terminal residue" evidence="9">
    <location>
        <position position="1"/>
    </location>
</feature>
<feature type="compositionally biased region" description="Polar residues" evidence="6">
    <location>
        <begin position="189"/>
        <end position="202"/>
    </location>
</feature>
<gene>
    <name evidence="9" type="primary">LOC108732793</name>
</gene>
<dbReference type="STRING" id="224129.A0A1W4W557"/>
<protein>
    <submittedName>
        <fullName evidence="9">Protein obstructor-E</fullName>
    </submittedName>
</protein>
<evidence type="ECO:0000256" key="6">
    <source>
        <dbReference type="SAM" id="MobiDB-lite"/>
    </source>
</evidence>
<dbReference type="Pfam" id="PF01607">
    <property type="entry name" value="CBM_14"/>
    <property type="match status" value="2"/>
</dbReference>
<feature type="domain" description="Chitin-binding type-2" evidence="7">
    <location>
        <begin position="55"/>
        <end position="113"/>
    </location>
</feature>
<keyword evidence="2" id="KW-0732">Signal</keyword>
<keyword evidence="3" id="KW-0677">Repeat</keyword>
<dbReference type="InterPro" id="IPR002557">
    <property type="entry name" value="Chitin-bd_dom"/>
</dbReference>
<name>A0A1W4W557_AGRPL</name>